<dbReference type="InterPro" id="IPR018466">
    <property type="entry name" value="Kre9/Knh1-like_N"/>
</dbReference>
<gene>
    <name evidence="5" type="ORF">PENSTE_c005G00033</name>
</gene>
<sequence>MYFSKVLAVSASFITLGLAADPLAFTSWPQEVAAGKPVTLTWAGAVPDQPVTLTLRKGTSTHLKDVEIITDQAKDGTFTWTPGDNVKEGESYAFQVSQGGQSNYSGLLKAGEGAPKAETTGATTNPATTAATAATMTTGMTTGATTETTGTETQTTSKPLISSSASGSPSASPSSATVSSTVTSHGPMMTDDVTDSKEASETASTQSGMASVSSLSRELVLGALGLFVYLIQ</sequence>
<name>A0A1V6TKR8_9EURO</name>
<dbReference type="OrthoDB" id="5589325at2759"/>
<evidence type="ECO:0000259" key="4">
    <source>
        <dbReference type="Pfam" id="PF10342"/>
    </source>
</evidence>
<feature type="compositionally biased region" description="Low complexity" evidence="2">
    <location>
        <begin position="117"/>
        <end position="184"/>
    </location>
</feature>
<feature type="region of interest" description="Disordered" evidence="2">
    <location>
        <begin position="105"/>
        <end position="213"/>
    </location>
</feature>
<dbReference type="PANTHER" id="PTHR40633:SF6">
    <property type="entry name" value="MATRIX PROTEIN, PUTATIVE (AFU_ORTHOLOGUE AFUA_8G05410)-RELATED"/>
    <property type="match status" value="1"/>
</dbReference>
<dbReference type="STRING" id="303698.A0A1V6TKR8"/>
<dbReference type="AlphaFoldDB" id="A0A1V6TKR8"/>
<evidence type="ECO:0000313" key="5">
    <source>
        <dbReference type="EMBL" id="OQE26520.1"/>
    </source>
</evidence>
<dbReference type="Pfam" id="PF10342">
    <property type="entry name" value="Kre9_KNH"/>
    <property type="match status" value="1"/>
</dbReference>
<protein>
    <recommendedName>
        <fullName evidence="4">Yeast cell wall synthesis Kre9/Knh1-like N-terminal domain-containing protein</fullName>
    </recommendedName>
</protein>
<proteinExistence type="predicted"/>
<reference evidence="6" key="1">
    <citation type="journal article" date="2017" name="Nat. Microbiol.">
        <title>Global analysis of biosynthetic gene clusters reveals vast potential of secondary metabolite production in Penicillium species.</title>
        <authorList>
            <person name="Nielsen J.C."/>
            <person name="Grijseels S."/>
            <person name="Prigent S."/>
            <person name="Ji B."/>
            <person name="Dainat J."/>
            <person name="Nielsen K.F."/>
            <person name="Frisvad J.C."/>
            <person name="Workman M."/>
            <person name="Nielsen J."/>
        </authorList>
    </citation>
    <scope>NUCLEOTIDE SEQUENCE [LARGE SCALE GENOMIC DNA]</scope>
    <source>
        <strain evidence="6">IBT 24891</strain>
    </source>
</reference>
<keyword evidence="6" id="KW-1185">Reference proteome</keyword>
<organism evidence="5 6">
    <name type="scientific">Penicillium steckii</name>
    <dbReference type="NCBI Taxonomy" id="303698"/>
    <lineage>
        <taxon>Eukaryota</taxon>
        <taxon>Fungi</taxon>
        <taxon>Dikarya</taxon>
        <taxon>Ascomycota</taxon>
        <taxon>Pezizomycotina</taxon>
        <taxon>Eurotiomycetes</taxon>
        <taxon>Eurotiomycetidae</taxon>
        <taxon>Eurotiales</taxon>
        <taxon>Aspergillaceae</taxon>
        <taxon>Penicillium</taxon>
    </lineage>
</organism>
<keyword evidence="1 3" id="KW-0732">Signal</keyword>
<feature type="signal peptide" evidence="3">
    <location>
        <begin position="1"/>
        <end position="19"/>
    </location>
</feature>
<comment type="caution">
    <text evidence="5">The sequence shown here is derived from an EMBL/GenBank/DDBJ whole genome shotgun (WGS) entry which is preliminary data.</text>
</comment>
<dbReference type="Proteomes" id="UP000191285">
    <property type="component" value="Unassembled WGS sequence"/>
</dbReference>
<evidence type="ECO:0000313" key="6">
    <source>
        <dbReference type="Proteomes" id="UP000191285"/>
    </source>
</evidence>
<dbReference type="EMBL" id="MLKD01000005">
    <property type="protein sequence ID" value="OQE26520.1"/>
    <property type="molecule type" value="Genomic_DNA"/>
</dbReference>
<accession>A0A1V6TKR8</accession>
<dbReference type="InterPro" id="IPR052982">
    <property type="entry name" value="SRP1/TIP1-like"/>
</dbReference>
<feature type="domain" description="Yeast cell wall synthesis Kre9/Knh1-like N-terminal" evidence="4">
    <location>
        <begin position="30"/>
        <end position="106"/>
    </location>
</feature>
<dbReference type="PANTHER" id="PTHR40633">
    <property type="entry name" value="MATRIX PROTEIN, PUTATIVE (AFU_ORTHOLOGUE AFUA_8G05410)-RELATED"/>
    <property type="match status" value="1"/>
</dbReference>
<evidence type="ECO:0000256" key="2">
    <source>
        <dbReference type="SAM" id="MobiDB-lite"/>
    </source>
</evidence>
<evidence type="ECO:0000256" key="1">
    <source>
        <dbReference type="ARBA" id="ARBA00022729"/>
    </source>
</evidence>
<feature type="chain" id="PRO_5012551312" description="Yeast cell wall synthesis Kre9/Knh1-like N-terminal domain-containing protein" evidence="3">
    <location>
        <begin position="20"/>
        <end position="232"/>
    </location>
</feature>
<evidence type="ECO:0000256" key="3">
    <source>
        <dbReference type="SAM" id="SignalP"/>
    </source>
</evidence>
<feature type="compositionally biased region" description="Polar residues" evidence="2">
    <location>
        <begin position="201"/>
        <end position="213"/>
    </location>
</feature>